<accession>A0A7W8D3S8</accession>
<gene>
    <name evidence="1" type="ORF">HNQ52_000947</name>
</gene>
<proteinExistence type="predicted"/>
<name>A0A7W8D3S8_9GAMM</name>
<protein>
    <recommendedName>
        <fullName evidence="3">DUF3253 domain-containing protein</fullName>
    </recommendedName>
</protein>
<dbReference type="Proteomes" id="UP000521199">
    <property type="component" value="Unassembled WGS sequence"/>
</dbReference>
<dbReference type="Gene3D" id="1.10.10.10">
    <property type="entry name" value="Winged helix-like DNA-binding domain superfamily/Winged helix DNA-binding domain"/>
    <property type="match status" value="1"/>
</dbReference>
<dbReference type="InterPro" id="IPR021660">
    <property type="entry name" value="DUF3253"/>
</dbReference>
<evidence type="ECO:0000313" key="2">
    <source>
        <dbReference type="Proteomes" id="UP000521199"/>
    </source>
</evidence>
<comment type="caution">
    <text evidence="1">The sequence shown here is derived from an EMBL/GenBank/DDBJ whole genome shotgun (WGS) entry which is preliminary data.</text>
</comment>
<dbReference type="Pfam" id="PF11625">
    <property type="entry name" value="DUF3253"/>
    <property type="match status" value="1"/>
</dbReference>
<dbReference type="EMBL" id="JACHHP010000002">
    <property type="protein sequence ID" value="MBB5207418.1"/>
    <property type="molecule type" value="Genomic_DNA"/>
</dbReference>
<dbReference type="InterPro" id="IPR036390">
    <property type="entry name" value="WH_DNA-bd_sf"/>
</dbReference>
<dbReference type="InterPro" id="IPR036388">
    <property type="entry name" value="WH-like_DNA-bd_sf"/>
</dbReference>
<reference evidence="1 2" key="1">
    <citation type="submission" date="2020-08" db="EMBL/GenBank/DDBJ databases">
        <title>Genomic Encyclopedia of Type Strains, Phase IV (KMG-IV): sequencing the most valuable type-strain genomes for metagenomic binning, comparative biology and taxonomic classification.</title>
        <authorList>
            <person name="Goeker M."/>
        </authorList>
    </citation>
    <scope>NUCLEOTIDE SEQUENCE [LARGE SCALE GENOMIC DNA]</scope>
    <source>
        <strain evidence="1 2">DSM 24163</strain>
    </source>
</reference>
<dbReference type="SUPFAM" id="SSF46785">
    <property type="entry name" value="Winged helix' DNA-binding domain"/>
    <property type="match status" value="1"/>
</dbReference>
<sequence>MRAVDDARIEHVIFDLLAARADGASICPSDVARALHDDERAWRALLPCVRDVAMQLARHRRLRFTRGAATLDPEAPGRGPIRLRLPARA</sequence>
<evidence type="ECO:0008006" key="3">
    <source>
        <dbReference type="Google" id="ProtNLM"/>
    </source>
</evidence>
<keyword evidence="2" id="KW-1185">Reference proteome</keyword>
<dbReference type="AlphaFoldDB" id="A0A7W8D3S8"/>
<organism evidence="1 2">
    <name type="scientific">Chiayiivirga flava</name>
    <dbReference type="NCBI Taxonomy" id="659595"/>
    <lineage>
        <taxon>Bacteria</taxon>
        <taxon>Pseudomonadati</taxon>
        <taxon>Pseudomonadota</taxon>
        <taxon>Gammaproteobacteria</taxon>
        <taxon>Lysobacterales</taxon>
        <taxon>Lysobacteraceae</taxon>
        <taxon>Chiayiivirga</taxon>
    </lineage>
</organism>
<evidence type="ECO:0000313" key="1">
    <source>
        <dbReference type="EMBL" id="MBB5207418.1"/>
    </source>
</evidence>
<dbReference type="RefSeq" id="WP_183959978.1">
    <property type="nucleotide sequence ID" value="NZ_JACHHP010000002.1"/>
</dbReference>